<dbReference type="InterPro" id="IPR029021">
    <property type="entry name" value="Prot-tyrosine_phosphatase-like"/>
</dbReference>
<organism evidence="7 8">
    <name type="scientific">Artemisia annua</name>
    <name type="common">Sweet wormwood</name>
    <dbReference type="NCBI Taxonomy" id="35608"/>
    <lineage>
        <taxon>Eukaryota</taxon>
        <taxon>Viridiplantae</taxon>
        <taxon>Streptophyta</taxon>
        <taxon>Embryophyta</taxon>
        <taxon>Tracheophyta</taxon>
        <taxon>Spermatophyta</taxon>
        <taxon>Magnoliopsida</taxon>
        <taxon>eudicotyledons</taxon>
        <taxon>Gunneridae</taxon>
        <taxon>Pentapetalae</taxon>
        <taxon>asterids</taxon>
        <taxon>campanulids</taxon>
        <taxon>Asterales</taxon>
        <taxon>Asteraceae</taxon>
        <taxon>Asteroideae</taxon>
        <taxon>Anthemideae</taxon>
        <taxon>Artemisiinae</taxon>
        <taxon>Artemisia</taxon>
    </lineage>
</organism>
<dbReference type="SUPFAM" id="SSF49562">
    <property type="entry name" value="C2 domain (Calcium/lipid-binding domain, CaLB)"/>
    <property type="match status" value="1"/>
</dbReference>
<dbReference type="GO" id="GO:0004721">
    <property type="term" value="F:phosphoprotein phosphatase activity"/>
    <property type="evidence" value="ECO:0007669"/>
    <property type="project" value="UniProtKB-KW"/>
</dbReference>
<keyword evidence="2" id="KW-0378">Hydrolase</keyword>
<evidence type="ECO:0000256" key="3">
    <source>
        <dbReference type="RuleBase" id="RU361260"/>
    </source>
</evidence>
<dbReference type="STRING" id="35608.A0A2U1KPT7"/>
<dbReference type="SUPFAM" id="SSF52799">
    <property type="entry name" value="(Phosphotyrosine protein) phosphatases II"/>
    <property type="match status" value="1"/>
</dbReference>
<evidence type="ECO:0000259" key="5">
    <source>
        <dbReference type="PROSITE" id="PS51182"/>
    </source>
</evidence>
<feature type="region of interest" description="Disordered" evidence="4">
    <location>
        <begin position="1209"/>
        <end position="1242"/>
    </location>
</feature>
<evidence type="ECO:0000259" key="6">
    <source>
        <dbReference type="PROSITE" id="PS51444"/>
    </source>
</evidence>
<protein>
    <recommendedName>
        <fullName evidence="3">Formin-like protein</fullName>
    </recommendedName>
</protein>
<evidence type="ECO:0000256" key="2">
    <source>
        <dbReference type="ARBA" id="ARBA00022912"/>
    </source>
</evidence>
<reference evidence="7 8" key="1">
    <citation type="journal article" date="2018" name="Mol. Plant">
        <title>The genome of Artemisia annua provides insight into the evolution of Asteraceae family and artemisinin biosynthesis.</title>
        <authorList>
            <person name="Shen Q."/>
            <person name="Zhang L."/>
            <person name="Liao Z."/>
            <person name="Wang S."/>
            <person name="Yan T."/>
            <person name="Shi P."/>
            <person name="Liu M."/>
            <person name="Fu X."/>
            <person name="Pan Q."/>
            <person name="Wang Y."/>
            <person name="Lv Z."/>
            <person name="Lu X."/>
            <person name="Zhang F."/>
            <person name="Jiang W."/>
            <person name="Ma Y."/>
            <person name="Chen M."/>
            <person name="Hao X."/>
            <person name="Li L."/>
            <person name="Tang Y."/>
            <person name="Lv G."/>
            <person name="Zhou Y."/>
            <person name="Sun X."/>
            <person name="Brodelius P.E."/>
            <person name="Rose J.K.C."/>
            <person name="Tang K."/>
        </authorList>
    </citation>
    <scope>NUCLEOTIDE SEQUENCE [LARGE SCALE GENOMIC DNA]</scope>
    <source>
        <strain evidence="8">cv. Huhao1</strain>
        <tissue evidence="7">Leaf</tissue>
    </source>
</reference>
<dbReference type="PROSITE" id="PS51182">
    <property type="entry name" value="C2_TENSIN"/>
    <property type="match status" value="1"/>
</dbReference>
<comment type="similarity">
    <text evidence="1">Belongs to the formin-like family. Class-II subfamily.</text>
</comment>
<dbReference type="EMBL" id="PKPP01015355">
    <property type="protein sequence ID" value="PWA38703.1"/>
    <property type="molecule type" value="Genomic_DNA"/>
</dbReference>
<feature type="compositionally biased region" description="Polar residues" evidence="4">
    <location>
        <begin position="487"/>
        <end position="501"/>
    </location>
</feature>
<dbReference type="Gene3D" id="3.90.190.10">
    <property type="entry name" value="Protein tyrosine phosphatase superfamily"/>
    <property type="match status" value="1"/>
</dbReference>
<feature type="compositionally biased region" description="Pro residues" evidence="4">
    <location>
        <begin position="759"/>
        <end position="819"/>
    </location>
</feature>
<feature type="compositionally biased region" description="Polar residues" evidence="4">
    <location>
        <begin position="640"/>
        <end position="654"/>
    </location>
</feature>
<dbReference type="Gene3D" id="1.20.58.2220">
    <property type="entry name" value="Formin, FH2 domain"/>
    <property type="match status" value="1"/>
</dbReference>
<feature type="region of interest" description="Disordered" evidence="4">
    <location>
        <begin position="343"/>
        <end position="368"/>
    </location>
</feature>
<dbReference type="InterPro" id="IPR035892">
    <property type="entry name" value="C2_domain_sf"/>
</dbReference>
<proteinExistence type="inferred from homology"/>
<gene>
    <name evidence="7" type="ORF">CTI12_AA548640</name>
</gene>
<feature type="compositionally biased region" description="Polar residues" evidence="4">
    <location>
        <begin position="617"/>
        <end position="626"/>
    </location>
</feature>
<feature type="domain" description="FH2" evidence="6">
    <location>
        <begin position="829"/>
        <end position="1227"/>
    </location>
</feature>
<evidence type="ECO:0000256" key="1">
    <source>
        <dbReference type="ARBA" id="ARBA00006468"/>
    </source>
</evidence>
<dbReference type="PANTHER" id="PTHR45733">
    <property type="entry name" value="FORMIN-J"/>
    <property type="match status" value="1"/>
</dbReference>
<dbReference type="SUPFAM" id="SSF101447">
    <property type="entry name" value="Formin homology 2 domain (FH2 domain)"/>
    <property type="match status" value="1"/>
</dbReference>
<evidence type="ECO:0000256" key="4">
    <source>
        <dbReference type="SAM" id="MobiDB-lite"/>
    </source>
</evidence>
<dbReference type="AlphaFoldDB" id="A0A2U1KPT7"/>
<evidence type="ECO:0000313" key="7">
    <source>
        <dbReference type="EMBL" id="PWA38703.1"/>
    </source>
</evidence>
<dbReference type="Gene3D" id="2.60.40.1110">
    <property type="match status" value="1"/>
</dbReference>
<name>A0A2U1KPT7_ARTAN</name>
<feature type="region of interest" description="Disordered" evidence="4">
    <location>
        <begin position="479"/>
        <end position="528"/>
    </location>
</feature>
<sequence>MGDIVAELQDYFPDSPFMVFNVKEGGDKKSQISDILSEYDMTIMEYPWHYDGCPILPLEIISQFLKSSDGWLTFAGQKNVLLMHCEKGGWPMLAFMLAGLLLFRKQYTGEQKTLEMVYKQAPRELLHILSPLNPQPSQMRYLQYITKRNLGLDWPPEEAPLALDCIILRVLPLIGGKGCRPIIRIYGHDLFSAASNKSCKLLFSTSNDKNHARYYRMDECQMAKIDIHYRVQGDVVLECIHLDDDDVKEEMLFRVVFHTAFIRGIVLTLGRDEVDLKWDAGDQMPKDFKAEVLFGDADRLPSIITTDRLSADGSETTGSGSPDEFFEVEDIFSDAVESTHAFEDDMSESGLESHSSHDRPSFESDPSLQLVEDVDMKTTIVKDVNLKPTVKDVDLKSTVKDADLKATVNDVDLMATVEDVNSKPVIVTDVDSKPTTVKDIDLKSAIVKDVDVKSIKEFMVDFNEVYSPEMKSGGLIDKMKSNKENDVNPQTKMEPSTNVSRESLETLKNESPAGVRQENPNAESRWIPSNKGSYTNSMHVHFPYARHLSAPPVLKDSKAGEMKVLEGSGRRGSGKQASCPPSLDAQRVKKHYDGTLDLPQSVKNLDTKLVEAPTQPPQLANPFSTSSPPPQIVRQHAYSPYTTPTNSTATCLQPTPSPPPTNEERVHDLVVSPTSTAPTPPVPEVKVSRPLDPICQIASPPRVREPPSDPTPPPPPPASHGVVSPPPLRDVVPSPPPPPPPPMYEAPAPAPSKISAPPMQVPPPSPSGALRPPGPPPPPGVPGPPPPPGPGPPPPPGVPGPPRPPGAPGPPNGPPPPPGRLGAGKARGPAGPAVKKSNLKPLFWFKVTRAVKGSLWEEIQKIEGQSSPPEFELSEIETYFSNAPKKVVSKEAEKKKAVSSKPEQVQLIDMRRVNNTLIMLTKVKMEYPEIVEAILAMNDELLDADQLENILKFCPTKEEMEQLKNYQGDKNMLGKCEKYFLELMRVPRMESKVNCFLFKIQFNAQLAEFKKSLNIVNAACDEVRKSDKLKGIMKRILYLGNTLNQGTARGSAVGFKLDSLLKLTDTRSSISKITLMHYLCKVLASKAPDLLDFHEDLVSLEAATKIQLKTLAEEMNSLAMGLKKVKLELDACRNDGEVSEGFHNALESFVGYAEAEVTSVTNFYSVVGRNADALALYFGEDPQRCPFEQATQTLFNFVRLFRKSDEENQKFAEMERKKAEKDNDNQKNAEIERKKAEQKGNE</sequence>
<comment type="caution">
    <text evidence="7">The sequence shown here is derived from an EMBL/GenBank/DDBJ whole genome shotgun (WGS) entry which is preliminary data.</text>
</comment>
<feature type="compositionally biased region" description="Pro residues" evidence="4">
    <location>
        <begin position="708"/>
        <end position="750"/>
    </location>
</feature>
<dbReference type="Proteomes" id="UP000245207">
    <property type="component" value="Unassembled WGS sequence"/>
</dbReference>
<dbReference type="InterPro" id="IPR015425">
    <property type="entry name" value="FH2_Formin"/>
</dbReference>
<keyword evidence="8" id="KW-1185">Reference proteome</keyword>
<dbReference type="PANTHER" id="PTHR45733:SF28">
    <property type="entry name" value="FORMIN-LIKE PROTEIN"/>
    <property type="match status" value="1"/>
</dbReference>
<dbReference type="SMART" id="SM00498">
    <property type="entry name" value="FH2"/>
    <property type="match status" value="1"/>
</dbReference>
<accession>A0A2U1KPT7</accession>
<dbReference type="InterPro" id="IPR051144">
    <property type="entry name" value="Formin_homology_domain"/>
</dbReference>
<dbReference type="OrthoDB" id="1668162at2759"/>
<dbReference type="Pfam" id="PF02181">
    <property type="entry name" value="FH2"/>
    <property type="match status" value="1"/>
</dbReference>
<dbReference type="PROSITE" id="PS51444">
    <property type="entry name" value="FH2"/>
    <property type="match status" value="1"/>
</dbReference>
<dbReference type="SMART" id="SM01326">
    <property type="entry name" value="PTEN_C2"/>
    <property type="match status" value="1"/>
</dbReference>
<dbReference type="InterPro" id="IPR014020">
    <property type="entry name" value="Tensin_C2-dom"/>
</dbReference>
<evidence type="ECO:0000313" key="8">
    <source>
        <dbReference type="Proteomes" id="UP000245207"/>
    </source>
</evidence>
<feature type="region of interest" description="Disordered" evidence="4">
    <location>
        <begin position="614"/>
        <end position="835"/>
    </location>
</feature>
<keyword evidence="2" id="KW-0904">Protein phosphatase</keyword>
<dbReference type="InterPro" id="IPR042201">
    <property type="entry name" value="FH2_Formin_sf"/>
</dbReference>
<dbReference type="Pfam" id="PF10409">
    <property type="entry name" value="PTEN_C2"/>
    <property type="match status" value="1"/>
</dbReference>
<feature type="domain" description="C2 tensin-type" evidence="5">
    <location>
        <begin position="158"/>
        <end position="297"/>
    </location>
</feature>
<feature type="compositionally biased region" description="Low complexity" evidence="4">
    <location>
        <begin position="823"/>
        <end position="833"/>
    </location>
</feature>